<evidence type="ECO:0000313" key="2">
    <source>
        <dbReference type="Proteomes" id="UP000243200"/>
    </source>
</evidence>
<dbReference type="AlphaFoldDB" id="A0A1C3KER2"/>
<reference evidence="1 2" key="1">
    <citation type="submission" date="2016-06" db="EMBL/GenBank/DDBJ databases">
        <authorList>
            <consortium name="Pathogen Informatics"/>
        </authorList>
    </citation>
    <scope>NUCLEOTIDE SEQUENCE [LARGE SCALE GENOMIC DNA]</scope>
</reference>
<dbReference type="VEuPathDB" id="PlasmoDB:POWCR01_000019500"/>
<protein>
    <submittedName>
        <fullName evidence="1">Plasmodium vivax Vir protein, putative</fullName>
    </submittedName>
</protein>
<proteinExistence type="predicted"/>
<accession>A0A1C3KER2</accession>
<dbReference type="VEuPathDB" id="PlasmoDB:PocGH01_00108800"/>
<name>A0A1C3KER2_PLAOA</name>
<dbReference type="Proteomes" id="UP000243200">
    <property type="component" value="Unassembled WGS sequence"/>
</dbReference>
<organism evidence="1 2">
    <name type="scientific">Plasmodium ovale</name>
    <name type="common">malaria parasite P. ovale</name>
    <dbReference type="NCBI Taxonomy" id="36330"/>
    <lineage>
        <taxon>Eukaryota</taxon>
        <taxon>Sar</taxon>
        <taxon>Alveolata</taxon>
        <taxon>Apicomplexa</taxon>
        <taxon>Aconoidasida</taxon>
        <taxon>Haemosporida</taxon>
        <taxon>Plasmodiidae</taxon>
        <taxon>Plasmodium</taxon>
        <taxon>Plasmodium (Plasmodium)</taxon>
    </lineage>
</organism>
<gene>
    <name evidence="1" type="primary">PowCR01_000019500</name>
    <name evidence="1" type="ORF">POWCR01_000019500</name>
</gene>
<evidence type="ECO:0000313" key="1">
    <source>
        <dbReference type="EMBL" id="SBT72123.1"/>
    </source>
</evidence>
<dbReference type="Pfam" id="PF05795">
    <property type="entry name" value="Plasmodium_Vir"/>
    <property type="match status" value="1"/>
</dbReference>
<dbReference type="EMBL" id="FLRJ01000028">
    <property type="protein sequence ID" value="SBT72123.1"/>
    <property type="molecule type" value="Genomic_DNA"/>
</dbReference>
<sequence length="291" mass="33346">MSSQKLFSNSSKELFSEKFYEAVNNDSSDLSKYDLECNEIIVHDPRGEMIKICKKYLRYLEYCKLFYDDNSLYKVSVLFNYWLYCVLTHIYGFNSIEQIITGFSALQLKWTNFDYRRISESYYLKSRNLDDDCDHYKKIEEKKSLYEHFDEQCLLDNYICAYFYDKFMPYKPDSVLSQLPCHEQIAREQVDAKAAERPDAMQHTLGSEQDAAVGPLGPGAPGFGCGSETEVTSGISQLYSPIGSWIRNLGKNSTNSLSDMDGVMEGFLGDTQESGGILLGETSNYISYQSM</sequence>
<dbReference type="OrthoDB" id="387297at2759"/>
<dbReference type="InterPro" id="IPR008780">
    <property type="entry name" value="Plasmodium_Vir"/>
</dbReference>